<name>A0A7W5CDS5_9BACL</name>
<dbReference type="Gene3D" id="1.20.5.320">
    <property type="entry name" value="6-Phosphogluconate Dehydrogenase, domain 3"/>
    <property type="match status" value="1"/>
</dbReference>
<organism evidence="2 3">
    <name type="scientific">Paenibacillus endophyticus</name>
    <dbReference type="NCBI Taxonomy" id="1294268"/>
    <lineage>
        <taxon>Bacteria</taxon>
        <taxon>Bacillati</taxon>
        <taxon>Bacillota</taxon>
        <taxon>Bacilli</taxon>
        <taxon>Bacillales</taxon>
        <taxon>Paenibacillaceae</taxon>
        <taxon>Paenibacillus</taxon>
    </lineage>
</organism>
<dbReference type="EMBL" id="JACHXW010000029">
    <property type="protein sequence ID" value="MBB3155825.1"/>
    <property type="molecule type" value="Genomic_DNA"/>
</dbReference>
<keyword evidence="3" id="KW-1185">Reference proteome</keyword>
<evidence type="ECO:0008006" key="4">
    <source>
        <dbReference type="Google" id="ProtNLM"/>
    </source>
</evidence>
<proteinExistence type="predicted"/>
<evidence type="ECO:0000313" key="2">
    <source>
        <dbReference type="EMBL" id="MBB3155825.1"/>
    </source>
</evidence>
<dbReference type="AlphaFoldDB" id="A0A7W5CDS5"/>
<feature type="compositionally biased region" description="Basic residues" evidence="1">
    <location>
        <begin position="1"/>
        <end position="17"/>
    </location>
</feature>
<evidence type="ECO:0000313" key="3">
    <source>
        <dbReference type="Proteomes" id="UP000518605"/>
    </source>
</evidence>
<dbReference type="Proteomes" id="UP000518605">
    <property type="component" value="Unassembled WGS sequence"/>
</dbReference>
<dbReference type="RefSeq" id="WP_183570822.1">
    <property type="nucleotide sequence ID" value="NZ_CBCSLB010000029.1"/>
</dbReference>
<sequence length="231" mass="23307">MLTKKCGTRKVNVRRGPRGLTGPVGPSGPAGPVGPQGVPGPAGSGLLRSYDFVEIPNPMVAGGPVITTVGLPVAPATIGPEVQVSGEFLTVSRVNGGSRIALNATIGWSYMFESGAAPQLAVASQVMRFSIYRDAAITGTLVGTIVDGGTVTEINLVGAGTTQIQGLFTSTFNVTDTGATGPTANYFLTAAAGPASGFGVGFDAPPEPITNFTNPVITELHLSGEVIDPSP</sequence>
<reference evidence="2 3" key="1">
    <citation type="submission" date="2020-08" db="EMBL/GenBank/DDBJ databases">
        <title>Genomic Encyclopedia of Type Strains, Phase III (KMG-III): the genomes of soil and plant-associated and newly described type strains.</title>
        <authorList>
            <person name="Whitman W."/>
        </authorList>
    </citation>
    <scope>NUCLEOTIDE SEQUENCE [LARGE SCALE GENOMIC DNA]</scope>
    <source>
        <strain evidence="2 3">CECT 8234</strain>
    </source>
</reference>
<protein>
    <recommendedName>
        <fullName evidence="4">Collagen-like protein</fullName>
    </recommendedName>
</protein>
<feature type="region of interest" description="Disordered" evidence="1">
    <location>
        <begin position="1"/>
        <end position="40"/>
    </location>
</feature>
<gene>
    <name evidence="2" type="ORF">FHS16_005941</name>
</gene>
<comment type="caution">
    <text evidence="2">The sequence shown here is derived from an EMBL/GenBank/DDBJ whole genome shotgun (WGS) entry which is preliminary data.</text>
</comment>
<evidence type="ECO:0000256" key="1">
    <source>
        <dbReference type="SAM" id="MobiDB-lite"/>
    </source>
</evidence>
<accession>A0A7W5CDS5</accession>